<evidence type="ECO:0008006" key="4">
    <source>
        <dbReference type="Google" id="ProtNLM"/>
    </source>
</evidence>
<evidence type="ECO:0000256" key="1">
    <source>
        <dbReference type="SAM" id="MobiDB-lite"/>
    </source>
</evidence>
<proteinExistence type="predicted"/>
<protein>
    <recommendedName>
        <fullName evidence="4">Coenzyme Q-binding protein COQ10 START domain-containing protein</fullName>
    </recommendedName>
</protein>
<dbReference type="SUPFAM" id="SSF55961">
    <property type="entry name" value="Bet v1-like"/>
    <property type="match status" value="1"/>
</dbReference>
<organism evidence="2 3">
    <name type="scientific">Coccomyxa viridis</name>
    <dbReference type="NCBI Taxonomy" id="1274662"/>
    <lineage>
        <taxon>Eukaryota</taxon>
        <taxon>Viridiplantae</taxon>
        <taxon>Chlorophyta</taxon>
        <taxon>core chlorophytes</taxon>
        <taxon>Trebouxiophyceae</taxon>
        <taxon>Trebouxiophyceae incertae sedis</taxon>
        <taxon>Coccomyxaceae</taxon>
        <taxon>Coccomyxa</taxon>
    </lineage>
</organism>
<accession>A0AAV1IHD5</accession>
<reference evidence="2 3" key="1">
    <citation type="submission" date="2023-10" db="EMBL/GenBank/DDBJ databases">
        <authorList>
            <person name="Maclean D."/>
            <person name="Macfadyen A."/>
        </authorList>
    </citation>
    <scope>NUCLEOTIDE SEQUENCE [LARGE SCALE GENOMIC DNA]</scope>
</reference>
<feature type="compositionally biased region" description="Basic residues" evidence="1">
    <location>
        <begin position="1"/>
        <end position="12"/>
    </location>
</feature>
<dbReference type="Proteomes" id="UP001314263">
    <property type="component" value="Unassembled WGS sequence"/>
</dbReference>
<name>A0AAV1IHD5_9CHLO</name>
<feature type="region of interest" description="Disordered" evidence="1">
    <location>
        <begin position="233"/>
        <end position="275"/>
    </location>
</feature>
<keyword evidence="3" id="KW-1185">Reference proteome</keyword>
<feature type="compositionally biased region" description="Polar residues" evidence="1">
    <location>
        <begin position="234"/>
        <end position="248"/>
    </location>
</feature>
<dbReference type="InterPro" id="IPR023393">
    <property type="entry name" value="START-like_dom_sf"/>
</dbReference>
<feature type="region of interest" description="Disordered" evidence="1">
    <location>
        <begin position="1"/>
        <end position="24"/>
    </location>
</feature>
<dbReference type="AlphaFoldDB" id="A0AAV1IHD5"/>
<sequence>MVLIPWRRKRSQPKPAQQQAGVDVESWGDRDAEVEVTQPKGFFTKVSLRAKVDLPPEDVYDILIAPDNAAVFKGIREVTYRKVLHDDKKGRQKVEVEQLAAWKFLMFSGSFTTRLYVTQDKPQGVVEFKLAKPGLMKDFAGKWTVQPFTQSTLDGLYKQAQQPPSSAPWHSLASSFTKQTGGSKVQASLVTLEQSLEPNFRPPKPFDGLIKGIAAHQLKTILEQLRGEVPKIKSGNSSLESWKAQTCPKSKPRAATSDDKVDIGSSNSQRSLDMAEERSMIQRVPLTCIADTIVTLPKADDVPPGEMHCMHIEQPGHSWDEWPTNSLWGAIAGSKRQRKQAMWFDAIMAEQHEPRGAPLEQTGRRA</sequence>
<evidence type="ECO:0000313" key="2">
    <source>
        <dbReference type="EMBL" id="CAK0785625.1"/>
    </source>
</evidence>
<dbReference type="PANTHER" id="PTHR31385">
    <property type="entry name" value="PUTATIVE (DUF220)-RELATED"/>
    <property type="match status" value="1"/>
</dbReference>
<dbReference type="PANTHER" id="PTHR31385:SF1">
    <property type="entry name" value="PUTATIVE (DUF220)-RELATED"/>
    <property type="match status" value="1"/>
</dbReference>
<dbReference type="EMBL" id="CAUYUE010000013">
    <property type="protein sequence ID" value="CAK0785625.1"/>
    <property type="molecule type" value="Genomic_DNA"/>
</dbReference>
<comment type="caution">
    <text evidence="2">The sequence shown here is derived from an EMBL/GenBank/DDBJ whole genome shotgun (WGS) entry which is preliminary data.</text>
</comment>
<evidence type="ECO:0000313" key="3">
    <source>
        <dbReference type="Proteomes" id="UP001314263"/>
    </source>
</evidence>
<dbReference type="Gene3D" id="3.30.530.20">
    <property type="match status" value="1"/>
</dbReference>
<gene>
    <name evidence="2" type="ORF">CVIRNUC_008836</name>
</gene>